<evidence type="ECO:0000256" key="6">
    <source>
        <dbReference type="ARBA" id="ARBA00022989"/>
    </source>
</evidence>
<feature type="transmembrane region" description="Helical" evidence="8">
    <location>
        <begin position="92"/>
        <end position="113"/>
    </location>
</feature>
<dbReference type="NCBIfam" id="NF004750">
    <property type="entry name" value="PRK06080.1-2"/>
    <property type="match status" value="1"/>
</dbReference>
<dbReference type="InterPro" id="IPR000537">
    <property type="entry name" value="UbiA_prenyltransferase"/>
</dbReference>
<evidence type="ECO:0000313" key="10">
    <source>
        <dbReference type="EMBL" id="MBS2098603.1"/>
    </source>
</evidence>
<dbReference type="NCBIfam" id="TIGR00751">
    <property type="entry name" value="menA"/>
    <property type="match status" value="1"/>
</dbReference>
<evidence type="ECO:0000256" key="7">
    <source>
        <dbReference type="ARBA" id="ARBA00023136"/>
    </source>
</evidence>
<dbReference type="InterPro" id="IPR026046">
    <property type="entry name" value="UBIAD1"/>
</dbReference>
<dbReference type="InterPro" id="IPR004657">
    <property type="entry name" value="MenA"/>
</dbReference>
<feature type="transmembrane region" description="Helical" evidence="8">
    <location>
        <begin position="283"/>
        <end position="300"/>
    </location>
</feature>
<dbReference type="InterPro" id="IPR044878">
    <property type="entry name" value="UbiA_sf"/>
</dbReference>
<comment type="function">
    <text evidence="8">Conversion of 1,4-dihydroxy-2-naphthoate (DHNA) to demethylmenaquinone (DMK).</text>
</comment>
<dbReference type="Gene3D" id="1.10.357.140">
    <property type="entry name" value="UbiA prenyltransferase"/>
    <property type="match status" value="1"/>
</dbReference>
<comment type="pathway">
    <text evidence="8">Quinol/quinone metabolism; menaquinone biosynthesis; menaquinol from 1,4-dihydroxy-2-naphthoate: step 1/2.</text>
</comment>
<keyword evidence="3 8" id="KW-1003">Cell membrane</keyword>
<comment type="similarity">
    <text evidence="8">Belongs to the MenA family. Type 1 subfamily.</text>
</comment>
<dbReference type="EMBL" id="JAGUCO010000005">
    <property type="protein sequence ID" value="MBS2098603.1"/>
    <property type="molecule type" value="Genomic_DNA"/>
</dbReference>
<feature type="transmembrane region" description="Helical" evidence="8">
    <location>
        <begin position="36"/>
        <end position="54"/>
    </location>
</feature>
<comment type="catalytic activity">
    <reaction evidence="8">
        <text>an all-trans-polyprenyl diphosphate + 1,4-dihydroxy-2-naphthoate + H(+) = a 2-demethylmenaquinol + CO2 + diphosphate</text>
        <dbReference type="Rhea" id="RHEA:26478"/>
        <dbReference type="Rhea" id="RHEA-COMP:9563"/>
        <dbReference type="Rhea" id="RHEA-COMP:9564"/>
        <dbReference type="ChEBI" id="CHEBI:11173"/>
        <dbReference type="ChEBI" id="CHEBI:15378"/>
        <dbReference type="ChEBI" id="CHEBI:16526"/>
        <dbReference type="ChEBI" id="CHEBI:33019"/>
        <dbReference type="ChEBI" id="CHEBI:55437"/>
        <dbReference type="ChEBI" id="CHEBI:58914"/>
        <dbReference type="EC" id="2.5.1.74"/>
    </reaction>
</comment>
<proteinExistence type="inferred from homology"/>
<accession>A0ABS5JUT1</accession>
<dbReference type="Proteomes" id="UP000708576">
    <property type="component" value="Unassembled WGS sequence"/>
</dbReference>
<keyword evidence="4 8" id="KW-0808">Transferase</keyword>
<dbReference type="Pfam" id="PF01040">
    <property type="entry name" value="UbiA"/>
    <property type="match status" value="1"/>
</dbReference>
<evidence type="ECO:0000256" key="8">
    <source>
        <dbReference type="HAMAP-Rule" id="MF_01937"/>
    </source>
</evidence>
<dbReference type="EC" id="2.5.1.74" evidence="8 9"/>
<reference evidence="10 11" key="1">
    <citation type="journal article" date="2015" name="Int. J. Syst. Evol. Microbiol.">
        <title>Carboxylicivirga linearis sp. nov., isolated from a sea cucumber culture pond.</title>
        <authorList>
            <person name="Wang F.Q."/>
            <person name="Zhou Y.X."/>
            <person name="Lin X.Z."/>
            <person name="Chen G.J."/>
            <person name="Du Z.J."/>
        </authorList>
    </citation>
    <scope>NUCLEOTIDE SEQUENCE [LARGE SCALE GENOMIC DNA]</scope>
    <source>
        <strain evidence="10 11">FB218</strain>
    </source>
</reference>
<keyword evidence="6 8" id="KW-1133">Transmembrane helix</keyword>
<feature type="transmembrane region" description="Helical" evidence="8">
    <location>
        <begin position="119"/>
        <end position="138"/>
    </location>
</feature>
<feature type="transmembrane region" description="Helical" evidence="8">
    <location>
        <begin position="12"/>
        <end position="30"/>
    </location>
</feature>
<evidence type="ECO:0000313" key="11">
    <source>
        <dbReference type="Proteomes" id="UP000708576"/>
    </source>
</evidence>
<feature type="transmembrane region" description="Helical" evidence="8">
    <location>
        <begin position="224"/>
        <end position="243"/>
    </location>
</feature>
<dbReference type="PANTHER" id="PTHR13929:SF0">
    <property type="entry name" value="UBIA PRENYLTRANSFERASE DOMAIN-CONTAINING PROTEIN 1"/>
    <property type="match status" value="1"/>
</dbReference>
<evidence type="ECO:0000256" key="5">
    <source>
        <dbReference type="ARBA" id="ARBA00022692"/>
    </source>
</evidence>
<feature type="transmembrane region" description="Helical" evidence="8">
    <location>
        <begin position="150"/>
        <end position="171"/>
    </location>
</feature>
<evidence type="ECO:0000256" key="1">
    <source>
        <dbReference type="ARBA" id="ARBA00004141"/>
    </source>
</evidence>
<evidence type="ECO:0000256" key="3">
    <source>
        <dbReference type="ARBA" id="ARBA00022475"/>
    </source>
</evidence>
<evidence type="ECO:0000256" key="4">
    <source>
        <dbReference type="ARBA" id="ARBA00022679"/>
    </source>
</evidence>
<comment type="caution">
    <text evidence="10">The sequence shown here is derived from an EMBL/GenBank/DDBJ whole genome shotgun (WGS) entry which is preliminary data.</text>
</comment>
<gene>
    <name evidence="8" type="primary">menA</name>
    <name evidence="10" type="ORF">KEM10_09960</name>
</gene>
<feature type="transmembrane region" description="Helical" evidence="8">
    <location>
        <begin position="249"/>
        <end position="267"/>
    </location>
</feature>
<keyword evidence="2 8" id="KW-0474">Menaquinone biosynthesis</keyword>
<dbReference type="HAMAP" id="MF_01937">
    <property type="entry name" value="MenA_1"/>
    <property type="match status" value="1"/>
</dbReference>
<dbReference type="PIRSF" id="PIRSF005355">
    <property type="entry name" value="UBIAD1"/>
    <property type="match status" value="1"/>
</dbReference>
<name>A0ABS5JUT1_9BACT</name>
<evidence type="ECO:0000256" key="9">
    <source>
        <dbReference type="NCBIfam" id="TIGR00751"/>
    </source>
</evidence>
<feature type="transmembrane region" description="Helical" evidence="8">
    <location>
        <begin position="177"/>
        <end position="196"/>
    </location>
</feature>
<keyword evidence="11" id="KW-1185">Reference proteome</keyword>
<keyword evidence="5 8" id="KW-0812">Transmembrane</keyword>
<comment type="subcellular location">
    <subcellularLocation>
        <location evidence="8">Cell membrane</location>
        <topology evidence="8">Multi-pass membrane protein</topology>
    </subcellularLocation>
    <subcellularLocation>
        <location evidence="1">Membrane</location>
        <topology evidence="1">Multi-pass membrane protein</topology>
    </subcellularLocation>
</comment>
<dbReference type="PANTHER" id="PTHR13929">
    <property type="entry name" value="1,4-DIHYDROXY-2-NAPHTHOATE OCTAPRENYLTRANSFERASE"/>
    <property type="match status" value="1"/>
</dbReference>
<dbReference type="RefSeq" id="WP_212215836.1">
    <property type="nucleotide sequence ID" value="NZ_JAGUCO010000005.1"/>
</dbReference>
<evidence type="ECO:0000256" key="2">
    <source>
        <dbReference type="ARBA" id="ARBA00022428"/>
    </source>
</evidence>
<keyword evidence="7 8" id="KW-0472">Membrane</keyword>
<organism evidence="10 11">
    <name type="scientific">Carboxylicivirga linearis</name>
    <dbReference type="NCBI Taxonomy" id="1628157"/>
    <lineage>
        <taxon>Bacteria</taxon>
        <taxon>Pseudomonadati</taxon>
        <taxon>Bacteroidota</taxon>
        <taxon>Bacteroidia</taxon>
        <taxon>Marinilabiliales</taxon>
        <taxon>Marinilabiliaceae</taxon>
        <taxon>Carboxylicivirga</taxon>
    </lineage>
</organism>
<sequence>MSSVKAWITAFRLRTLPLAFSSILAGSFVAEFYNCFQWPVLLLALFTTLFLQILSNLANDYGDTVNGADHEGRLGPQRMVQSGMITLSQMRIAIVIFSVLSFLSGIGLIYISFGGFIQLRFLLFLLLGMAAIAAALKYTMGSNPYGYKGLGDFYVLVFFGLTGVGGTYFLHSNNWDWTLLLPAFSIGFLSTGVLNVNNMRDIKSDQVAGKRTLVVKIGLNSAKVYHYSLIILSVVLLVVFSIINKFSLLSYLYLAGVPLLFLHMKAIKNAKVADDFDPQLKKLALSTLVLVLLFGLGIMIG</sequence>
<protein>
    <recommendedName>
        <fullName evidence="8 9">1,4-dihydroxy-2-naphthoate octaprenyltransferase</fullName>
        <shortName evidence="8">DHNA-octaprenyltransferase</shortName>
        <ecNumber evidence="8 9">2.5.1.74</ecNumber>
    </recommendedName>
</protein>
<dbReference type="GO" id="GO:0046428">
    <property type="term" value="F:1,4-dihydroxy-2-naphthoate polyprenyltransferase activity"/>
    <property type="evidence" value="ECO:0007669"/>
    <property type="project" value="UniProtKB-EC"/>
</dbReference>
<dbReference type="CDD" id="cd13962">
    <property type="entry name" value="PT_UbiA_UBIAD1"/>
    <property type="match status" value="1"/>
</dbReference>